<comment type="subcellular location">
    <subcellularLocation>
        <location evidence="1">Mitochondrion</location>
    </subcellularLocation>
</comment>
<keyword evidence="3" id="KW-0809">Transit peptide</keyword>
<evidence type="ECO:0000256" key="3">
    <source>
        <dbReference type="ARBA" id="ARBA00022946"/>
    </source>
</evidence>
<gene>
    <name evidence="8" type="primary">RM40</name>
</gene>
<dbReference type="OrthoDB" id="5977625at2759"/>
<dbReference type="EMBL" id="BT078679">
    <property type="protein sequence ID" value="ACO13103.1"/>
    <property type="molecule type" value="mRNA"/>
</dbReference>
<dbReference type="InterPro" id="IPR019192">
    <property type="entry name" value="Ribosomal_mL40"/>
</dbReference>
<comment type="similarity">
    <text evidence="2">Belongs to the mitochondrion-specific ribosomal protein mL40 family.</text>
</comment>
<keyword evidence="4 8" id="KW-0689">Ribosomal protein</keyword>
<dbReference type="Gene3D" id="6.10.250.3440">
    <property type="match status" value="1"/>
</dbReference>
<reference evidence="8" key="1">
    <citation type="submission" date="2009-06" db="EMBL/GenBank/DDBJ databases">
        <title>Lepeophtheirus salmonis ESTs and full-length cDNAs.</title>
        <authorList>
            <person name="Yasuike M."/>
            <person name="von Schalburg K."/>
            <person name="Cooper G."/>
            <person name="Leong J."/>
            <person name="Jones S.R.M."/>
            <person name="Koop B.F."/>
        </authorList>
    </citation>
    <scope>NUCLEOTIDE SEQUENCE</scope>
    <source>
        <strain evidence="8">Pacific form</strain>
        <tissue evidence="8">Whole</tissue>
    </source>
</reference>
<dbReference type="GO" id="GO:0005762">
    <property type="term" value="C:mitochondrial large ribosomal subunit"/>
    <property type="evidence" value="ECO:0007669"/>
    <property type="project" value="InterPro"/>
</dbReference>
<evidence type="ECO:0000256" key="4">
    <source>
        <dbReference type="ARBA" id="ARBA00022980"/>
    </source>
</evidence>
<sequence>MLGAFIRGLSTTPSVGFRMTTPIAGAPMKRKAKQDPAIVRAKEEKRRRRLAKALRRMENQSRIVRPINELEDDSDKERTSRAIADAEETERRALLLKEWNRHCTRSYFRNMDNLNTILQSREEALEELKSISEPLYISTLSLDSGLTNIQWTGPPLTPPLGKEHLVDGKYTDITKEYQVHYDDMKVFMEQLVQKKRIRKKKDEEEDED</sequence>
<evidence type="ECO:0000313" key="8">
    <source>
        <dbReference type="EMBL" id="ACO13103.1"/>
    </source>
</evidence>
<dbReference type="PANTHER" id="PTHR13359">
    <property type="entry name" value="39S RIBOSOMAL PROTEIN L40, MITOCHONDRIAL"/>
    <property type="match status" value="1"/>
</dbReference>
<evidence type="ECO:0000256" key="5">
    <source>
        <dbReference type="ARBA" id="ARBA00023128"/>
    </source>
</evidence>
<evidence type="ECO:0000256" key="1">
    <source>
        <dbReference type="ARBA" id="ARBA00004173"/>
    </source>
</evidence>
<proteinExistence type="evidence at transcript level"/>
<evidence type="ECO:0000256" key="7">
    <source>
        <dbReference type="ARBA" id="ARBA00035192"/>
    </source>
</evidence>
<evidence type="ECO:0000256" key="2">
    <source>
        <dbReference type="ARBA" id="ARBA00009360"/>
    </source>
</evidence>
<dbReference type="InterPro" id="IPR039145">
    <property type="entry name" value="Ribosomal_mL40_metazoa/plant"/>
</dbReference>
<accession>C1BVQ0</accession>
<keyword evidence="6" id="KW-0687">Ribonucleoprotein</keyword>
<evidence type="ECO:0000256" key="6">
    <source>
        <dbReference type="ARBA" id="ARBA00023274"/>
    </source>
</evidence>
<organism evidence="8">
    <name type="scientific">Lepeophtheirus salmonis</name>
    <name type="common">Salmon louse</name>
    <name type="synonym">Caligus salmonis</name>
    <dbReference type="NCBI Taxonomy" id="72036"/>
    <lineage>
        <taxon>Eukaryota</taxon>
        <taxon>Metazoa</taxon>
        <taxon>Ecdysozoa</taxon>
        <taxon>Arthropoda</taxon>
        <taxon>Crustacea</taxon>
        <taxon>Multicrustacea</taxon>
        <taxon>Hexanauplia</taxon>
        <taxon>Copepoda</taxon>
        <taxon>Siphonostomatoida</taxon>
        <taxon>Caligidae</taxon>
        <taxon>Lepeophtheirus</taxon>
    </lineage>
</organism>
<protein>
    <recommendedName>
        <fullName evidence="7">Large ribosomal subunit protein mL40</fullName>
    </recommendedName>
</protein>
<dbReference type="PANTHER" id="PTHR13359:SF2">
    <property type="entry name" value="LARGE RIBOSOMAL SUBUNIT PROTEIN ML40"/>
    <property type="match status" value="1"/>
</dbReference>
<name>C1BVQ0_LEPSM</name>
<dbReference type="AlphaFoldDB" id="C1BVQ0"/>
<dbReference type="Pfam" id="PF09812">
    <property type="entry name" value="MRP-L28"/>
    <property type="match status" value="1"/>
</dbReference>
<keyword evidence="5" id="KW-0496">Mitochondrion</keyword>